<gene>
    <name evidence="2" type="ORF">CM240_0572</name>
</gene>
<proteinExistence type="predicted"/>
<dbReference type="EMBL" id="HG917868">
    <property type="protein sequence ID" value="CDM67737.1"/>
    <property type="molecule type" value="Genomic_DNA"/>
</dbReference>
<dbReference type="HOGENOM" id="CLU_1793086_0_0_9"/>
<feature type="transmembrane region" description="Helical" evidence="1">
    <location>
        <begin position="7"/>
        <end position="32"/>
    </location>
</feature>
<dbReference type="KEGG" id="clt:CM240_0572"/>
<evidence type="ECO:0000313" key="2">
    <source>
        <dbReference type="EMBL" id="CDM67737.1"/>
    </source>
</evidence>
<name>W6S0C8_9CLOT</name>
<keyword evidence="1" id="KW-0472">Membrane</keyword>
<reference evidence="2 3" key="1">
    <citation type="submission" date="2013-11" db="EMBL/GenBank/DDBJ databases">
        <title>Complete genome sequence of Clostridum sp. M2/40.</title>
        <authorList>
            <person name="Wibberg D."/>
            <person name="Puehler A."/>
            <person name="Schlueter A."/>
        </authorList>
    </citation>
    <scope>NUCLEOTIDE SEQUENCE [LARGE SCALE GENOMIC DNA]</scope>
    <source>
        <strain evidence="3">M2/40</strain>
    </source>
</reference>
<sequence>MKRFYKLACCYIIFCLIFFCALVLYGVCINWYKGNRPCDQPSTEWVSEDGSIKIHVDENQQATGSMNIKGTEIPFIFENGPGERVWIYSIEAKGRLGLYPEEEYETWMGNFNREDKFTVTVEKTTYFEVGQKITFYRVDDEDDSSK</sequence>
<organism evidence="2 3">
    <name type="scientific">Clostridium bornimense</name>
    <dbReference type="NCBI Taxonomy" id="1216932"/>
    <lineage>
        <taxon>Bacteria</taxon>
        <taxon>Bacillati</taxon>
        <taxon>Bacillota</taxon>
        <taxon>Clostridia</taxon>
        <taxon>Eubacteriales</taxon>
        <taxon>Clostridiaceae</taxon>
        <taxon>Clostridium</taxon>
    </lineage>
</organism>
<keyword evidence="1" id="KW-1133">Transmembrane helix</keyword>
<evidence type="ECO:0000313" key="3">
    <source>
        <dbReference type="Proteomes" id="UP000019426"/>
    </source>
</evidence>
<keyword evidence="3" id="KW-1185">Reference proteome</keyword>
<protein>
    <submittedName>
        <fullName evidence="2">Putative membrane protein</fullName>
    </submittedName>
</protein>
<accession>W6S0C8</accession>
<dbReference type="STRING" id="1216932.CM240_0572"/>
<dbReference type="AlphaFoldDB" id="W6S0C8"/>
<evidence type="ECO:0000256" key="1">
    <source>
        <dbReference type="SAM" id="Phobius"/>
    </source>
</evidence>
<dbReference type="RefSeq" id="WP_044036260.1">
    <property type="nucleotide sequence ID" value="NZ_HG917868.1"/>
</dbReference>
<dbReference type="PATRIC" id="fig|1216932.3.peg.559"/>
<dbReference type="Proteomes" id="UP000019426">
    <property type="component" value="Chromosome M2/40_rep1"/>
</dbReference>
<dbReference type="OrthoDB" id="9800801at2"/>
<keyword evidence="1" id="KW-0812">Transmembrane</keyword>